<dbReference type="GO" id="GO:0030246">
    <property type="term" value="F:carbohydrate binding"/>
    <property type="evidence" value="ECO:0007669"/>
    <property type="project" value="InterPro"/>
</dbReference>
<dbReference type="InterPro" id="IPR000922">
    <property type="entry name" value="Lectin_gal-bd_dom"/>
</dbReference>
<comment type="caution">
    <text evidence="3">The sequence shown here is derived from an EMBL/GenBank/DDBJ whole genome shotgun (WGS) entry which is preliminary data.</text>
</comment>
<feature type="region of interest" description="Disordered" evidence="1">
    <location>
        <begin position="130"/>
        <end position="157"/>
    </location>
</feature>
<protein>
    <recommendedName>
        <fullName evidence="2">SUEL-type lectin domain-containing protein</fullName>
    </recommendedName>
</protein>
<dbReference type="CDD" id="cd22823">
    <property type="entry name" value="Gal_Rha_Lectin"/>
    <property type="match status" value="1"/>
</dbReference>
<dbReference type="Proteomes" id="UP001249851">
    <property type="component" value="Unassembled WGS sequence"/>
</dbReference>
<accession>A0AAD9V192</accession>
<reference evidence="3" key="2">
    <citation type="journal article" date="2023" name="Science">
        <title>Genomic signatures of disease resistance in endangered staghorn corals.</title>
        <authorList>
            <person name="Vollmer S.V."/>
            <person name="Selwyn J.D."/>
            <person name="Despard B.A."/>
            <person name="Roesel C.L."/>
        </authorList>
    </citation>
    <scope>NUCLEOTIDE SEQUENCE</scope>
    <source>
        <strain evidence="3">K2</strain>
    </source>
</reference>
<evidence type="ECO:0000256" key="1">
    <source>
        <dbReference type="SAM" id="MobiDB-lite"/>
    </source>
</evidence>
<dbReference type="PROSITE" id="PS50228">
    <property type="entry name" value="SUEL_LECTIN"/>
    <property type="match status" value="1"/>
</dbReference>
<dbReference type="EMBL" id="JARQWQ010000050">
    <property type="protein sequence ID" value="KAK2557387.1"/>
    <property type="molecule type" value="Genomic_DNA"/>
</dbReference>
<dbReference type="Pfam" id="PF02140">
    <property type="entry name" value="SUEL_Lectin"/>
    <property type="match status" value="1"/>
</dbReference>
<sequence length="174" mass="18861">MAGAIKVDAKIKPKFGCLNTTISIHCKQPEVMKIVSAIFHREQGQNKVCSTGKDDGNNAVYCQPVDKISLASESCDGKVYCDISVNYSTISDHCRTISPYLTVLYTCEMPILDSNSTNILTSLIISSTPRTTNGPGLTRTTSSAEREKHVPNDLENHGFITYGGASDIDIPNSN</sequence>
<organism evidence="3 4">
    <name type="scientific">Acropora cervicornis</name>
    <name type="common">Staghorn coral</name>
    <dbReference type="NCBI Taxonomy" id="6130"/>
    <lineage>
        <taxon>Eukaryota</taxon>
        <taxon>Metazoa</taxon>
        <taxon>Cnidaria</taxon>
        <taxon>Anthozoa</taxon>
        <taxon>Hexacorallia</taxon>
        <taxon>Scleractinia</taxon>
        <taxon>Astrocoeniina</taxon>
        <taxon>Acroporidae</taxon>
        <taxon>Acropora</taxon>
    </lineage>
</organism>
<dbReference type="AlphaFoldDB" id="A0AAD9V192"/>
<evidence type="ECO:0000313" key="3">
    <source>
        <dbReference type="EMBL" id="KAK2557387.1"/>
    </source>
</evidence>
<dbReference type="PANTHER" id="PTHR46780">
    <property type="entry name" value="PROTEIN EVA-1"/>
    <property type="match status" value="1"/>
</dbReference>
<feature type="domain" description="SUEL-type lectin" evidence="2">
    <location>
        <begin position="16"/>
        <end position="108"/>
    </location>
</feature>
<gene>
    <name evidence="3" type="ORF">P5673_020502</name>
</gene>
<keyword evidence="4" id="KW-1185">Reference proteome</keyword>
<evidence type="ECO:0000313" key="4">
    <source>
        <dbReference type="Proteomes" id="UP001249851"/>
    </source>
</evidence>
<name>A0AAD9V192_ACRCE</name>
<dbReference type="InterPro" id="IPR043159">
    <property type="entry name" value="Lectin_gal-bd_sf"/>
</dbReference>
<feature type="compositionally biased region" description="Basic and acidic residues" evidence="1">
    <location>
        <begin position="144"/>
        <end position="156"/>
    </location>
</feature>
<evidence type="ECO:0000259" key="2">
    <source>
        <dbReference type="PROSITE" id="PS50228"/>
    </source>
</evidence>
<reference evidence="3" key="1">
    <citation type="journal article" date="2023" name="G3 (Bethesda)">
        <title>Whole genome assembly and annotation of the endangered Caribbean coral Acropora cervicornis.</title>
        <authorList>
            <person name="Selwyn J.D."/>
            <person name="Vollmer S.V."/>
        </authorList>
    </citation>
    <scope>NUCLEOTIDE SEQUENCE</scope>
    <source>
        <strain evidence="3">K2</strain>
    </source>
</reference>
<feature type="compositionally biased region" description="Polar residues" evidence="1">
    <location>
        <begin position="130"/>
        <end position="143"/>
    </location>
</feature>
<dbReference type="Gene3D" id="2.60.120.740">
    <property type="match status" value="1"/>
</dbReference>
<proteinExistence type="predicted"/>